<comment type="caution">
    <text evidence="2">The sequence shown here is derived from an EMBL/GenBank/DDBJ whole genome shotgun (WGS) entry which is preliminary data.</text>
</comment>
<dbReference type="OMA" id="GWREIRE"/>
<evidence type="ECO:0000313" key="3">
    <source>
        <dbReference type="Proteomes" id="UP000222542"/>
    </source>
</evidence>
<accession>A0A2G3AIS9</accession>
<sequence>MGRNSGNKSAEHSKWHLASEICDLSISHLYPADSPFIDWYLLLDVSFDDSNFFVDQVDESADADVIKQRYRKLALQLHPDKNKHPNAEIAFKLVSQAYVCLTDEASREAFERDRRNHICPKCYIESSAITPRHGNAAKVAKTFPPMDKARPVSRSISQRVKELKARFIEEVAVINTCLNAKSNYSMNQPQTFIRQNEIPIFNPVNYELQGYPHPSNYRKLFHRFQERRIEKDHVFSYPVFQPRSEKEAYVHRFSRTSSKHMSYN</sequence>
<organism evidence="2 3">
    <name type="scientific">Capsicum annuum</name>
    <name type="common">Capsicum pepper</name>
    <dbReference type="NCBI Taxonomy" id="4072"/>
    <lineage>
        <taxon>Eukaryota</taxon>
        <taxon>Viridiplantae</taxon>
        <taxon>Streptophyta</taxon>
        <taxon>Embryophyta</taxon>
        <taxon>Tracheophyta</taxon>
        <taxon>Spermatophyta</taxon>
        <taxon>Magnoliopsida</taxon>
        <taxon>eudicotyledons</taxon>
        <taxon>Gunneridae</taxon>
        <taxon>Pentapetalae</taxon>
        <taxon>asterids</taxon>
        <taxon>lamiids</taxon>
        <taxon>Solanales</taxon>
        <taxon>Solanaceae</taxon>
        <taxon>Solanoideae</taxon>
        <taxon>Capsiceae</taxon>
        <taxon>Capsicum</taxon>
    </lineage>
</organism>
<dbReference type="PRINTS" id="PR00625">
    <property type="entry name" value="JDOMAIN"/>
</dbReference>
<keyword evidence="3" id="KW-1185">Reference proteome</keyword>
<dbReference type="CDD" id="cd06257">
    <property type="entry name" value="DnaJ"/>
    <property type="match status" value="1"/>
</dbReference>
<dbReference type="InterPro" id="IPR001623">
    <property type="entry name" value="DnaJ_domain"/>
</dbReference>
<feature type="domain" description="J" evidence="1">
    <location>
        <begin position="38"/>
        <end position="114"/>
    </location>
</feature>
<reference evidence="2 3" key="2">
    <citation type="journal article" date="2017" name="Genome Biol.">
        <title>New reference genome sequences of hot pepper reveal the massive evolution of plant disease-resistance genes by retroduplication.</title>
        <authorList>
            <person name="Kim S."/>
            <person name="Park J."/>
            <person name="Yeom S.I."/>
            <person name="Kim Y.M."/>
            <person name="Seo E."/>
            <person name="Kim K.T."/>
            <person name="Kim M.S."/>
            <person name="Lee J.M."/>
            <person name="Cheong K."/>
            <person name="Shin H.S."/>
            <person name="Kim S.B."/>
            <person name="Han K."/>
            <person name="Lee J."/>
            <person name="Park M."/>
            <person name="Lee H.A."/>
            <person name="Lee H.Y."/>
            <person name="Lee Y."/>
            <person name="Oh S."/>
            <person name="Lee J.H."/>
            <person name="Choi E."/>
            <person name="Choi E."/>
            <person name="Lee S.E."/>
            <person name="Jeon J."/>
            <person name="Kim H."/>
            <person name="Choi G."/>
            <person name="Song H."/>
            <person name="Lee J."/>
            <person name="Lee S.C."/>
            <person name="Kwon J.K."/>
            <person name="Lee H.Y."/>
            <person name="Koo N."/>
            <person name="Hong Y."/>
            <person name="Kim R.W."/>
            <person name="Kang W.H."/>
            <person name="Huh J.H."/>
            <person name="Kang B.C."/>
            <person name="Yang T.J."/>
            <person name="Lee Y.H."/>
            <person name="Bennetzen J.L."/>
            <person name="Choi D."/>
        </authorList>
    </citation>
    <scope>NUCLEOTIDE SEQUENCE [LARGE SCALE GENOMIC DNA]</scope>
    <source>
        <strain evidence="3">cv. CM334</strain>
    </source>
</reference>
<dbReference type="EMBL" id="AYRZ02000001">
    <property type="protein sequence ID" value="PHT94147.1"/>
    <property type="molecule type" value="Genomic_DNA"/>
</dbReference>
<dbReference type="Proteomes" id="UP000222542">
    <property type="component" value="Unassembled WGS sequence"/>
</dbReference>
<gene>
    <name evidence="2" type="ORF">T459_02029</name>
</gene>
<evidence type="ECO:0000259" key="1">
    <source>
        <dbReference type="PROSITE" id="PS50076"/>
    </source>
</evidence>
<dbReference type="SMART" id="SM00271">
    <property type="entry name" value="DnaJ"/>
    <property type="match status" value="1"/>
</dbReference>
<dbReference type="Gramene" id="PHT94147">
    <property type="protein sequence ID" value="PHT94147"/>
    <property type="gene ID" value="T459_02029"/>
</dbReference>
<name>A0A2G3AIS9_CAPAN</name>
<dbReference type="Gene3D" id="1.10.287.110">
    <property type="entry name" value="DnaJ domain"/>
    <property type="match status" value="1"/>
</dbReference>
<dbReference type="PROSITE" id="PS50076">
    <property type="entry name" value="DNAJ_2"/>
    <property type="match status" value="1"/>
</dbReference>
<dbReference type="Pfam" id="PF00226">
    <property type="entry name" value="DnaJ"/>
    <property type="match status" value="1"/>
</dbReference>
<reference evidence="2 3" key="1">
    <citation type="journal article" date="2014" name="Nat. Genet.">
        <title>Genome sequence of the hot pepper provides insights into the evolution of pungency in Capsicum species.</title>
        <authorList>
            <person name="Kim S."/>
            <person name="Park M."/>
            <person name="Yeom S.I."/>
            <person name="Kim Y.M."/>
            <person name="Lee J.M."/>
            <person name="Lee H.A."/>
            <person name="Seo E."/>
            <person name="Choi J."/>
            <person name="Cheong K."/>
            <person name="Kim K.T."/>
            <person name="Jung K."/>
            <person name="Lee G.W."/>
            <person name="Oh S.K."/>
            <person name="Bae C."/>
            <person name="Kim S.B."/>
            <person name="Lee H.Y."/>
            <person name="Kim S.Y."/>
            <person name="Kim M.S."/>
            <person name="Kang B.C."/>
            <person name="Jo Y.D."/>
            <person name="Yang H.B."/>
            <person name="Jeong H.J."/>
            <person name="Kang W.H."/>
            <person name="Kwon J.K."/>
            <person name="Shin C."/>
            <person name="Lim J.Y."/>
            <person name="Park J.H."/>
            <person name="Huh J.H."/>
            <person name="Kim J.S."/>
            <person name="Kim B.D."/>
            <person name="Cohen O."/>
            <person name="Paran I."/>
            <person name="Suh M.C."/>
            <person name="Lee S.B."/>
            <person name="Kim Y.K."/>
            <person name="Shin Y."/>
            <person name="Noh S.J."/>
            <person name="Park J."/>
            <person name="Seo Y.S."/>
            <person name="Kwon S.Y."/>
            <person name="Kim H.A."/>
            <person name="Park J.M."/>
            <person name="Kim H.J."/>
            <person name="Choi S.B."/>
            <person name="Bosland P.W."/>
            <person name="Reeves G."/>
            <person name="Jo S.H."/>
            <person name="Lee B.W."/>
            <person name="Cho H.T."/>
            <person name="Choi H.S."/>
            <person name="Lee M.S."/>
            <person name="Yu Y."/>
            <person name="Do Choi Y."/>
            <person name="Park B.S."/>
            <person name="van Deynze A."/>
            <person name="Ashrafi H."/>
            <person name="Hill T."/>
            <person name="Kim W.T."/>
            <person name="Pai H.S."/>
            <person name="Ahn H.K."/>
            <person name="Yeam I."/>
            <person name="Giovannoni J.J."/>
            <person name="Rose J.K."/>
            <person name="Sorensen I."/>
            <person name="Lee S.J."/>
            <person name="Kim R.W."/>
            <person name="Choi I.Y."/>
            <person name="Choi B.S."/>
            <person name="Lim J.S."/>
            <person name="Lee Y.H."/>
            <person name="Choi D."/>
        </authorList>
    </citation>
    <scope>NUCLEOTIDE SEQUENCE [LARGE SCALE GENOMIC DNA]</scope>
    <source>
        <strain evidence="3">cv. CM334</strain>
    </source>
</reference>
<proteinExistence type="predicted"/>
<protein>
    <recommendedName>
        <fullName evidence="1">J domain-containing protein</fullName>
    </recommendedName>
</protein>
<dbReference type="InterPro" id="IPR036869">
    <property type="entry name" value="J_dom_sf"/>
</dbReference>
<dbReference type="AlphaFoldDB" id="A0A2G3AIS9"/>
<dbReference type="PANTHER" id="PTHR44137">
    <property type="entry name" value="BNAC03G44070D PROTEIN"/>
    <property type="match status" value="1"/>
</dbReference>
<dbReference type="SUPFAM" id="SSF46565">
    <property type="entry name" value="Chaperone J-domain"/>
    <property type="match status" value="1"/>
</dbReference>
<dbReference type="PANTHER" id="PTHR44137:SF13">
    <property type="entry name" value="CHAPERONE DNAJ-DOMAIN SUPERFAMILY PROTEIN"/>
    <property type="match status" value="1"/>
</dbReference>
<evidence type="ECO:0000313" key="2">
    <source>
        <dbReference type="EMBL" id="PHT94147.1"/>
    </source>
</evidence>